<dbReference type="EMBL" id="JAGSPM010000006">
    <property type="protein sequence ID" value="MBR7747274.1"/>
    <property type="molecule type" value="Genomic_DNA"/>
</dbReference>
<keyword evidence="2" id="KW-1185">Reference proteome</keyword>
<dbReference type="InterPro" id="IPR005501">
    <property type="entry name" value="LamB/YcsF/PxpA-like"/>
</dbReference>
<protein>
    <submittedName>
        <fullName evidence="1">5-oxoprolinase subunit PxpA</fullName>
        <ecNumber evidence="1">3.5.2.9</ecNumber>
    </submittedName>
</protein>
<keyword evidence="1" id="KW-0378">Hydrolase</keyword>
<reference evidence="1 2" key="1">
    <citation type="submission" date="2021-04" db="EMBL/GenBank/DDBJ databases">
        <title>novel species isolated from subtropical streams in China.</title>
        <authorList>
            <person name="Lu H."/>
        </authorList>
    </citation>
    <scope>NUCLEOTIDE SEQUENCE [LARGE SCALE GENOMIC DNA]</scope>
    <source>
        <strain evidence="1 2">BYS107W</strain>
    </source>
</reference>
<dbReference type="GO" id="GO:0005975">
    <property type="term" value="P:carbohydrate metabolic process"/>
    <property type="evidence" value="ECO:0007669"/>
    <property type="project" value="InterPro"/>
</dbReference>
<gene>
    <name evidence="1" type="primary">pxpA</name>
    <name evidence="1" type="ORF">KDM92_11825</name>
</gene>
<proteinExistence type="predicted"/>
<dbReference type="SUPFAM" id="SSF88713">
    <property type="entry name" value="Glycoside hydrolase/deacetylase"/>
    <property type="match status" value="1"/>
</dbReference>
<dbReference type="InterPro" id="IPR011330">
    <property type="entry name" value="Glyco_hydro/deAcase_b/a-brl"/>
</dbReference>
<dbReference type="NCBIfam" id="NF003814">
    <property type="entry name" value="PRK05406.1-3"/>
    <property type="match status" value="1"/>
</dbReference>
<dbReference type="GO" id="GO:0017168">
    <property type="term" value="F:5-oxoprolinase (ATP-hydrolyzing) activity"/>
    <property type="evidence" value="ECO:0007669"/>
    <property type="project" value="UniProtKB-EC"/>
</dbReference>
<dbReference type="CDD" id="cd10801">
    <property type="entry name" value="LamB_YcsF_like_1"/>
    <property type="match status" value="1"/>
</dbReference>
<name>A0A941I4T4_9BURK</name>
<dbReference type="Proteomes" id="UP000680158">
    <property type="component" value="Unassembled WGS sequence"/>
</dbReference>
<dbReference type="AlphaFoldDB" id="A0A941I4T4"/>
<evidence type="ECO:0000313" key="2">
    <source>
        <dbReference type="Proteomes" id="UP000680158"/>
    </source>
</evidence>
<dbReference type="PANTHER" id="PTHR30292">
    <property type="entry name" value="UNCHARACTERIZED PROTEIN YBGL-RELATED"/>
    <property type="match status" value="1"/>
</dbReference>
<dbReference type="PANTHER" id="PTHR30292:SF0">
    <property type="entry name" value="5-OXOPROLINASE SUBUNIT A"/>
    <property type="match status" value="1"/>
</dbReference>
<dbReference type="NCBIfam" id="NF003816">
    <property type="entry name" value="PRK05406.1-5"/>
    <property type="match status" value="1"/>
</dbReference>
<evidence type="ECO:0000313" key="1">
    <source>
        <dbReference type="EMBL" id="MBR7747274.1"/>
    </source>
</evidence>
<dbReference type="RefSeq" id="WP_212684655.1">
    <property type="nucleotide sequence ID" value="NZ_JAGSPM010000006.1"/>
</dbReference>
<accession>A0A941I4T4</accession>
<organism evidence="1 2">
    <name type="scientific">Undibacterium baiyunense</name>
    <dbReference type="NCBI Taxonomy" id="2828731"/>
    <lineage>
        <taxon>Bacteria</taxon>
        <taxon>Pseudomonadati</taxon>
        <taxon>Pseudomonadota</taxon>
        <taxon>Betaproteobacteria</taxon>
        <taxon>Burkholderiales</taxon>
        <taxon>Oxalobacteraceae</taxon>
        <taxon>Undibacterium</taxon>
    </lineage>
</organism>
<dbReference type="EC" id="3.5.2.9" evidence="1"/>
<sequence length="256" mass="27683">MSKAIQKNSRVIDLNADLGEGGAYDAEILQIVSSANIACGGHTGDQQSMREAVRLAKVHKVAIGAHPSFVDRVNFGRSAQNPHPNLLFQQLCEQVSQLANIAAQEGYPLQHLKPHGALYNQAAHDAVLGEVIIRVIRACDPSLTLIGLAGSALLTQAQNAGIKTKAEAFADRRYNKDATLRARSFADACIESDDDAIQQVLNLIEKQQVVSVDGQKIHIEAQTICVHGDGEHALHLLKSIRDKCTELGYTIQSVCH</sequence>
<dbReference type="Pfam" id="PF03746">
    <property type="entry name" value="LamB_YcsF"/>
    <property type="match status" value="1"/>
</dbReference>
<comment type="caution">
    <text evidence="1">The sequence shown here is derived from an EMBL/GenBank/DDBJ whole genome shotgun (WGS) entry which is preliminary data.</text>
</comment>
<dbReference type="Gene3D" id="3.20.20.370">
    <property type="entry name" value="Glycoside hydrolase/deacetylase"/>
    <property type="match status" value="1"/>
</dbReference>